<proteinExistence type="predicted"/>
<evidence type="ECO:0000313" key="3">
    <source>
        <dbReference type="Proteomes" id="UP000191518"/>
    </source>
</evidence>
<dbReference type="EMBL" id="MDYP01000084">
    <property type="protein sequence ID" value="OQD97270.1"/>
    <property type="molecule type" value="Genomic_DNA"/>
</dbReference>
<organism evidence="2 3">
    <name type="scientific">Penicillium vulpinum</name>
    <dbReference type="NCBI Taxonomy" id="29845"/>
    <lineage>
        <taxon>Eukaryota</taxon>
        <taxon>Fungi</taxon>
        <taxon>Dikarya</taxon>
        <taxon>Ascomycota</taxon>
        <taxon>Pezizomycotina</taxon>
        <taxon>Eurotiomycetes</taxon>
        <taxon>Eurotiomycetidae</taxon>
        <taxon>Eurotiales</taxon>
        <taxon>Aspergillaceae</taxon>
        <taxon>Penicillium</taxon>
    </lineage>
</organism>
<dbReference type="Proteomes" id="UP000191518">
    <property type="component" value="Unassembled WGS sequence"/>
</dbReference>
<evidence type="ECO:0000313" key="2">
    <source>
        <dbReference type="EMBL" id="OQD97270.1"/>
    </source>
</evidence>
<feature type="region of interest" description="Disordered" evidence="1">
    <location>
        <begin position="1"/>
        <end position="76"/>
    </location>
</feature>
<gene>
    <name evidence="2" type="ORF">PENVUL_c084G07890</name>
</gene>
<feature type="compositionally biased region" description="Basic and acidic residues" evidence="1">
    <location>
        <begin position="61"/>
        <end position="76"/>
    </location>
</feature>
<keyword evidence="3" id="KW-1185">Reference proteome</keyword>
<name>A0A1V6R713_9EURO</name>
<evidence type="ECO:0000256" key="1">
    <source>
        <dbReference type="SAM" id="MobiDB-lite"/>
    </source>
</evidence>
<sequence length="76" mass="8799">MPELDKDKNKETPSSPLPKDLQDLVDKDEEDREIRADYENSWTTTRSEDNDSTESVNTSENTKDQLLDRGAEKKKQ</sequence>
<protein>
    <submittedName>
        <fullName evidence="2">Uncharacterized protein</fullName>
    </submittedName>
</protein>
<dbReference type="AlphaFoldDB" id="A0A1V6R713"/>
<feature type="compositionally biased region" description="Basic and acidic residues" evidence="1">
    <location>
        <begin position="1"/>
        <end position="11"/>
    </location>
</feature>
<comment type="caution">
    <text evidence="2">The sequence shown here is derived from an EMBL/GenBank/DDBJ whole genome shotgun (WGS) entry which is preliminary data.</text>
</comment>
<accession>A0A1V6R713</accession>
<reference evidence="3" key="1">
    <citation type="journal article" date="2017" name="Nat. Microbiol.">
        <title>Global analysis of biosynthetic gene clusters reveals vast potential of secondary metabolite production in Penicillium species.</title>
        <authorList>
            <person name="Nielsen J.C."/>
            <person name="Grijseels S."/>
            <person name="Prigent S."/>
            <person name="Ji B."/>
            <person name="Dainat J."/>
            <person name="Nielsen K.F."/>
            <person name="Frisvad J.C."/>
            <person name="Workman M."/>
            <person name="Nielsen J."/>
        </authorList>
    </citation>
    <scope>NUCLEOTIDE SEQUENCE [LARGE SCALE GENOMIC DNA]</scope>
    <source>
        <strain evidence="3">IBT 29486</strain>
    </source>
</reference>